<evidence type="ECO:0000256" key="1">
    <source>
        <dbReference type="SAM" id="Phobius"/>
    </source>
</evidence>
<organism evidence="2 3">
    <name type="scientific">Kriegella aquimaris</name>
    <dbReference type="NCBI Taxonomy" id="192904"/>
    <lineage>
        <taxon>Bacteria</taxon>
        <taxon>Pseudomonadati</taxon>
        <taxon>Bacteroidota</taxon>
        <taxon>Flavobacteriia</taxon>
        <taxon>Flavobacteriales</taxon>
        <taxon>Flavobacteriaceae</taxon>
        <taxon>Kriegella</taxon>
    </lineage>
</organism>
<keyword evidence="1" id="KW-1133">Transmembrane helix</keyword>
<feature type="transmembrane region" description="Helical" evidence="1">
    <location>
        <begin position="6"/>
        <end position="24"/>
    </location>
</feature>
<sequence>MKQSSLLTYAILFFQIIIISLWFYQSKPKAKTSIDLFMVIPILFGINLVIGLLL</sequence>
<dbReference type="Proteomes" id="UP000199440">
    <property type="component" value="Unassembled WGS sequence"/>
</dbReference>
<keyword evidence="1" id="KW-0472">Membrane</keyword>
<keyword evidence="1" id="KW-0812">Transmembrane</keyword>
<accession>A0A1G9WWB1</accession>
<proteinExistence type="predicted"/>
<reference evidence="2 3" key="1">
    <citation type="submission" date="2016-10" db="EMBL/GenBank/DDBJ databases">
        <authorList>
            <person name="de Groot N.N."/>
        </authorList>
    </citation>
    <scope>NUCLEOTIDE SEQUENCE [LARGE SCALE GENOMIC DNA]</scope>
    <source>
        <strain evidence="2 3">DSM 19886</strain>
    </source>
</reference>
<gene>
    <name evidence="2" type="ORF">SAMN04488514_11686</name>
</gene>
<evidence type="ECO:0000313" key="2">
    <source>
        <dbReference type="EMBL" id="SDM88719.1"/>
    </source>
</evidence>
<dbReference type="STRING" id="192904.SAMN04488514_11686"/>
<evidence type="ECO:0000313" key="3">
    <source>
        <dbReference type="Proteomes" id="UP000199440"/>
    </source>
</evidence>
<feature type="transmembrane region" description="Helical" evidence="1">
    <location>
        <begin position="36"/>
        <end position="53"/>
    </location>
</feature>
<name>A0A1G9WWB1_9FLAO</name>
<dbReference type="AlphaFoldDB" id="A0A1G9WWB1"/>
<protein>
    <submittedName>
        <fullName evidence="2">Uncharacterized protein</fullName>
    </submittedName>
</protein>
<dbReference type="EMBL" id="FNGV01000016">
    <property type="protein sequence ID" value="SDM88719.1"/>
    <property type="molecule type" value="Genomic_DNA"/>
</dbReference>
<keyword evidence="3" id="KW-1185">Reference proteome</keyword>